<dbReference type="InterPro" id="IPR030802">
    <property type="entry name" value="Permease_MalE"/>
</dbReference>
<proteinExistence type="predicted"/>
<reference evidence="1 2" key="1">
    <citation type="submission" date="2020-12" db="EMBL/GenBank/DDBJ databases">
        <title>Sulforoseuscoccus oceanibium gen. nov., sp. nov., a representative of the phylum Verrucomicrobia with special cytoplasmic membrane, and proposal of Sulforoseuscoccusaceae fam. nov.</title>
        <authorList>
            <person name="Xi F."/>
        </authorList>
    </citation>
    <scope>NUCLEOTIDE SEQUENCE [LARGE SCALE GENOMIC DNA]</scope>
    <source>
        <strain evidence="1 2">T37</strain>
    </source>
</reference>
<dbReference type="Pfam" id="PF02405">
    <property type="entry name" value="MlaE"/>
    <property type="match status" value="1"/>
</dbReference>
<name>A0A6B3L2T9_9BACT</name>
<dbReference type="GO" id="GO:0043190">
    <property type="term" value="C:ATP-binding cassette (ABC) transporter complex"/>
    <property type="evidence" value="ECO:0007669"/>
    <property type="project" value="InterPro"/>
</dbReference>
<dbReference type="KEGG" id="soa:G3M56_011605"/>
<evidence type="ECO:0000313" key="2">
    <source>
        <dbReference type="Proteomes" id="UP000475117"/>
    </source>
</evidence>
<gene>
    <name evidence="1" type="ORF">G3M56_011605</name>
</gene>
<dbReference type="EMBL" id="CP066776">
    <property type="protein sequence ID" value="QQL44520.1"/>
    <property type="molecule type" value="Genomic_DNA"/>
</dbReference>
<evidence type="ECO:0000313" key="1">
    <source>
        <dbReference type="EMBL" id="QQL44520.1"/>
    </source>
</evidence>
<organism evidence="1 2">
    <name type="scientific">Sulfuriroseicoccus oceanibius</name>
    <dbReference type="NCBI Taxonomy" id="2707525"/>
    <lineage>
        <taxon>Bacteria</taxon>
        <taxon>Pseudomonadati</taxon>
        <taxon>Verrucomicrobiota</taxon>
        <taxon>Verrucomicrobiia</taxon>
        <taxon>Verrucomicrobiales</taxon>
        <taxon>Verrucomicrobiaceae</taxon>
        <taxon>Sulfuriroseicoccus</taxon>
    </lineage>
</organism>
<dbReference type="Proteomes" id="UP000475117">
    <property type="component" value="Chromosome"/>
</dbReference>
<dbReference type="PANTHER" id="PTHR30188">
    <property type="entry name" value="ABC TRANSPORTER PERMEASE PROTEIN-RELATED"/>
    <property type="match status" value="1"/>
</dbReference>
<protein>
    <submittedName>
        <fullName evidence="1">ABC transporter permease</fullName>
    </submittedName>
</protein>
<sequence length="384" mass="41364">MTDSTPSADLIAPSAPSADGVGHVLKFRGDWTLETPRPKVAQLIAEIERLAAGSSLTLDTLEVTRYDSSLTALILRLIRTSESRQLKIDHTSRTDPSIHNMMELALGVPINKDAERTHECEHDFFCTVGKATLDLYSYIIDTMSFIGETVLSLGRFVTGRARFRSRDFWITLQSCGAEALPIVTLISFLVGTILAFVGKAQLDTFGASIYVADLVAIAMVREMGCLMTGIIMSGRTGAAFAAQIGSMKVTQEIDALRTFGFRPFDYLVLPRMIAMILMMPLLTIYSNIVGITGGMLVSWASGIPPLLYFNSTVELLDITTASLGVIKSFFFGIVIAGAGCLRGMQSGNSSSAVGTAATRAVVTAITAIIVIDSFFAVVFTILDI</sequence>
<dbReference type="PANTHER" id="PTHR30188:SF3">
    <property type="entry name" value="ABC TRANSPORTER PERMEASE"/>
    <property type="match status" value="1"/>
</dbReference>
<accession>A0A6B3L2T9</accession>
<dbReference type="RefSeq" id="WP_164363689.1">
    <property type="nucleotide sequence ID" value="NZ_CP066776.1"/>
</dbReference>
<keyword evidence="2" id="KW-1185">Reference proteome</keyword>
<dbReference type="GO" id="GO:0005548">
    <property type="term" value="F:phospholipid transporter activity"/>
    <property type="evidence" value="ECO:0007669"/>
    <property type="project" value="TreeGrafter"/>
</dbReference>
<dbReference type="AlphaFoldDB" id="A0A6B3L2T9"/>